<dbReference type="EMBL" id="CP012752">
    <property type="protein sequence ID" value="ALG08327.1"/>
    <property type="molecule type" value="Genomic_DNA"/>
</dbReference>
<organism evidence="1 2">
    <name type="scientific">Kibdelosporangium phytohabitans</name>
    <dbReference type="NCBI Taxonomy" id="860235"/>
    <lineage>
        <taxon>Bacteria</taxon>
        <taxon>Bacillati</taxon>
        <taxon>Actinomycetota</taxon>
        <taxon>Actinomycetes</taxon>
        <taxon>Pseudonocardiales</taxon>
        <taxon>Pseudonocardiaceae</taxon>
        <taxon>Kibdelosporangium</taxon>
    </lineage>
</organism>
<keyword evidence="2" id="KW-1185">Reference proteome</keyword>
<proteinExistence type="predicted"/>
<dbReference type="STRING" id="860235.AOZ06_16685"/>
<dbReference type="Gene3D" id="2.140.10.10">
    <property type="entry name" value="Quinoprotein alcohol dehydrogenase-like superfamily"/>
    <property type="match status" value="1"/>
</dbReference>
<evidence type="ECO:0000313" key="1">
    <source>
        <dbReference type="EMBL" id="ALG08327.1"/>
    </source>
</evidence>
<gene>
    <name evidence="1" type="ORF">AOZ06_16685</name>
</gene>
<dbReference type="RefSeq" id="WP_054290234.1">
    <property type="nucleotide sequence ID" value="NZ_CP012752.1"/>
</dbReference>
<dbReference type="KEGG" id="kphy:AOZ06_16685"/>
<dbReference type="Proteomes" id="UP000063699">
    <property type="component" value="Chromosome"/>
</dbReference>
<dbReference type="AlphaFoldDB" id="A0A0N7F3D5"/>
<sequence length="345" mass="36856">MRRGWVGLAVLAAVVLVVVLLREPPAKSPEPPPSSVAPVVMHADRVTPLGSRLNWREVPLPAGIEQAHRSAVDVERAVFPVLAQDGTHRLVTEDGAEVARGAETLSAMVDGTRLVVHEAEAGRLSTVDLVAGARTGQYTGAKPGPVAVAAGLVVVQRSDQCLVVLDAATLQPKMDRCTPDGTTISLLTAELDSVQWREVRSGEHCVRWFRMGAALTPEVLSTGERACRAAVLLHTADWELTADFPPYEVGVADPGPLMARRGNIELILDANAVNVHTCGGRVYWLSQAVGAERLGQLVRWAPGQTRVDVLEIDEGSASPPRCVNGVLNVVTHGADRPRLWTLAEP</sequence>
<evidence type="ECO:0000313" key="2">
    <source>
        <dbReference type="Proteomes" id="UP000063699"/>
    </source>
</evidence>
<accession>A0A0N7F3D5</accession>
<dbReference type="OrthoDB" id="3664144at2"/>
<reference evidence="1 2" key="1">
    <citation type="submission" date="2015-07" db="EMBL/GenBank/DDBJ databases">
        <title>Genome sequencing of Kibdelosporangium phytohabitans.</title>
        <authorList>
            <person name="Qin S."/>
            <person name="Xing K."/>
        </authorList>
    </citation>
    <scope>NUCLEOTIDE SEQUENCE [LARGE SCALE GENOMIC DNA]</scope>
    <source>
        <strain evidence="1 2">KLBMP1111</strain>
    </source>
</reference>
<name>A0A0N7F3D5_9PSEU</name>
<protein>
    <submittedName>
        <fullName evidence="1">Uncharacterized protein</fullName>
    </submittedName>
</protein>